<evidence type="ECO:0000256" key="2">
    <source>
        <dbReference type="ARBA" id="ARBA00022723"/>
    </source>
</evidence>
<feature type="compositionally biased region" description="Low complexity" evidence="4">
    <location>
        <begin position="57"/>
        <end position="72"/>
    </location>
</feature>
<reference evidence="5 6" key="1">
    <citation type="submission" date="2024-01" db="EMBL/GenBank/DDBJ databases">
        <title>The complete chloroplast genome sequence of Lithospermum erythrorhizon: insights into the phylogenetic relationship among Boraginaceae species and the maternal lineages of purple gromwells.</title>
        <authorList>
            <person name="Okada T."/>
            <person name="Watanabe K."/>
        </authorList>
    </citation>
    <scope>NUCLEOTIDE SEQUENCE [LARGE SCALE GENOMIC DNA]</scope>
</reference>
<evidence type="ECO:0000256" key="4">
    <source>
        <dbReference type="SAM" id="MobiDB-lite"/>
    </source>
</evidence>
<dbReference type="GO" id="GO:0004128">
    <property type="term" value="F:cytochrome-b5 reductase activity, acting on NAD(P)H"/>
    <property type="evidence" value="ECO:0007669"/>
    <property type="project" value="TreeGrafter"/>
</dbReference>
<feature type="compositionally biased region" description="Basic residues" evidence="4">
    <location>
        <begin position="104"/>
        <end position="114"/>
    </location>
</feature>
<feature type="compositionally biased region" description="Basic and acidic residues" evidence="4">
    <location>
        <begin position="91"/>
        <end position="103"/>
    </location>
</feature>
<comment type="caution">
    <text evidence="5">The sequence shown here is derived from an EMBL/GenBank/DDBJ whole genome shotgun (WGS) entry which is preliminary data.</text>
</comment>
<protein>
    <submittedName>
        <fullName evidence="5">Reductase</fullName>
    </submittedName>
</protein>
<gene>
    <name evidence="5" type="ORF">LIER_10436</name>
</gene>
<dbReference type="Proteomes" id="UP001454036">
    <property type="component" value="Unassembled WGS sequence"/>
</dbReference>
<keyword evidence="6" id="KW-1185">Reference proteome</keyword>
<dbReference type="GO" id="GO:0020037">
    <property type="term" value="F:heme binding"/>
    <property type="evidence" value="ECO:0007669"/>
    <property type="project" value="TreeGrafter"/>
</dbReference>
<evidence type="ECO:0000313" key="5">
    <source>
        <dbReference type="EMBL" id="GAA0151797.1"/>
    </source>
</evidence>
<keyword evidence="3" id="KW-0408">Iron</keyword>
<evidence type="ECO:0000256" key="3">
    <source>
        <dbReference type="ARBA" id="ARBA00023004"/>
    </source>
</evidence>
<dbReference type="GO" id="GO:0046872">
    <property type="term" value="F:metal ion binding"/>
    <property type="evidence" value="ECO:0007669"/>
    <property type="project" value="UniProtKB-KW"/>
</dbReference>
<dbReference type="AlphaFoldDB" id="A0AAV3PP98"/>
<name>A0AAV3PP98_LITER</name>
<dbReference type="PANTHER" id="PTHR46237">
    <property type="entry name" value="CYTOCHROME B5 REDUCTASE 4 FAMILY MEMBER"/>
    <property type="match status" value="1"/>
</dbReference>
<keyword evidence="1" id="KW-0349">Heme</keyword>
<dbReference type="EMBL" id="BAABME010001854">
    <property type="protein sequence ID" value="GAA0151797.1"/>
    <property type="molecule type" value="Genomic_DNA"/>
</dbReference>
<organism evidence="5 6">
    <name type="scientific">Lithospermum erythrorhizon</name>
    <name type="common">Purple gromwell</name>
    <name type="synonym">Lithospermum officinale var. erythrorhizon</name>
    <dbReference type="NCBI Taxonomy" id="34254"/>
    <lineage>
        <taxon>Eukaryota</taxon>
        <taxon>Viridiplantae</taxon>
        <taxon>Streptophyta</taxon>
        <taxon>Embryophyta</taxon>
        <taxon>Tracheophyta</taxon>
        <taxon>Spermatophyta</taxon>
        <taxon>Magnoliopsida</taxon>
        <taxon>eudicotyledons</taxon>
        <taxon>Gunneridae</taxon>
        <taxon>Pentapetalae</taxon>
        <taxon>asterids</taxon>
        <taxon>lamiids</taxon>
        <taxon>Boraginales</taxon>
        <taxon>Boraginaceae</taxon>
        <taxon>Boraginoideae</taxon>
        <taxon>Lithospermeae</taxon>
        <taxon>Lithospermum</taxon>
    </lineage>
</organism>
<accession>A0AAV3PP98</accession>
<dbReference type="InterPro" id="IPR051872">
    <property type="entry name" value="Cytochrome_b5/Flavoprotein_Rdt"/>
</dbReference>
<dbReference type="PANTHER" id="PTHR46237:SF1">
    <property type="entry name" value="CYTOCHROME B5 REDUCTASE 4"/>
    <property type="match status" value="1"/>
</dbReference>
<sequence length="149" mass="16551">MLNQSKLIFRAHEGFDSKARIMSSNDDFTFCKVPKFDEKCMIDTQKVTPNISEMNVNDGSSSSSGNDGNNDNAVMEKQEKVGSLTFNVSDTSKKGGNEAEKSKPAMKKPVRRAKIPLEKGYSQMDWLKLTRTHPDLAGLRGKQIGDSYP</sequence>
<dbReference type="GO" id="GO:0005737">
    <property type="term" value="C:cytoplasm"/>
    <property type="evidence" value="ECO:0007669"/>
    <property type="project" value="TreeGrafter"/>
</dbReference>
<evidence type="ECO:0000313" key="6">
    <source>
        <dbReference type="Proteomes" id="UP001454036"/>
    </source>
</evidence>
<evidence type="ECO:0000256" key="1">
    <source>
        <dbReference type="ARBA" id="ARBA00022617"/>
    </source>
</evidence>
<keyword evidence="2" id="KW-0479">Metal-binding</keyword>
<proteinExistence type="predicted"/>
<feature type="region of interest" description="Disordered" evidence="4">
    <location>
        <begin position="48"/>
        <end position="115"/>
    </location>
</feature>